<evidence type="ECO:0000313" key="6">
    <source>
        <dbReference type="Proteomes" id="UP000268016"/>
    </source>
</evidence>
<evidence type="ECO:0000313" key="5">
    <source>
        <dbReference type="EMBL" id="ROU01177.1"/>
    </source>
</evidence>
<reference evidence="5 6" key="1">
    <citation type="submission" date="2018-10" db="EMBL/GenBank/DDBJ databases">
        <title>Histidinibacterium lentulum gen. nov., sp. nov., a marine bacterium from the culture broth of Picochlorum sp. 122.</title>
        <authorList>
            <person name="Wang G."/>
        </authorList>
    </citation>
    <scope>NUCLEOTIDE SEQUENCE [LARGE SCALE GENOMIC DNA]</scope>
    <source>
        <strain evidence="5 6">B17</strain>
    </source>
</reference>
<accession>A0A3N2R124</accession>
<gene>
    <name evidence="5" type="ORF">EAT49_11695</name>
</gene>
<dbReference type="PANTHER" id="PTHR47816:SF4">
    <property type="entry name" value="RIBOSOMAL RNA SMALL SUBUNIT METHYLTRANSFERASE C"/>
    <property type="match status" value="1"/>
</dbReference>
<dbReference type="SUPFAM" id="SSF53335">
    <property type="entry name" value="S-adenosyl-L-methionine-dependent methyltransferases"/>
    <property type="match status" value="1"/>
</dbReference>
<dbReference type="CDD" id="cd02440">
    <property type="entry name" value="AdoMet_MTases"/>
    <property type="match status" value="1"/>
</dbReference>
<dbReference type="InterPro" id="IPR007848">
    <property type="entry name" value="Small_mtfrase_dom"/>
</dbReference>
<protein>
    <submittedName>
        <fullName evidence="5">Class I SAM-dependent methyltransferase</fullName>
    </submittedName>
</protein>
<dbReference type="OrthoDB" id="9816072at2"/>
<proteinExistence type="predicted"/>
<keyword evidence="1 5" id="KW-0489">Methyltransferase</keyword>
<dbReference type="Gene3D" id="3.40.50.150">
    <property type="entry name" value="Vaccinia Virus protein VP39"/>
    <property type="match status" value="1"/>
</dbReference>
<feature type="domain" description="Methyltransferase small" evidence="4">
    <location>
        <begin position="151"/>
        <end position="313"/>
    </location>
</feature>
<sequence>MAAPRLEAALSGPLALPEGAVAVVRPPADLELPFGPERAVVVSGFRPDVEAWAARGYAAGREWPEAASSVLIVPRSRALAQDLFARAVAQGPVFVDGQKTDGVDALWKAVRARLGELPAVTRGHGRAFLAPRSDAFGDWRSPAARPGPEGFVTAAGGFSEAGVDPGSRLLADHLPGTLPGHVVDLGAGWGYLTARALEKAGVERVDLVEAEADALDAARRNIADPRARFHWADARTWKSEAAAGAVLCNPPFHPGRRPDPDLGRAFISAAARMLSPHGSLWLVANRHLPYEAALDALFAEVTPLGADPRYKLIHARRPRPAPARSQRGPVT</sequence>
<evidence type="ECO:0000256" key="2">
    <source>
        <dbReference type="ARBA" id="ARBA00022679"/>
    </source>
</evidence>
<dbReference type="RefSeq" id="WP_123642507.1">
    <property type="nucleotide sequence ID" value="NZ_ML119085.1"/>
</dbReference>
<organism evidence="5 6">
    <name type="scientific">Histidinibacterium lentulum</name>
    <dbReference type="NCBI Taxonomy" id="2480588"/>
    <lineage>
        <taxon>Bacteria</taxon>
        <taxon>Pseudomonadati</taxon>
        <taxon>Pseudomonadota</taxon>
        <taxon>Alphaproteobacteria</taxon>
        <taxon>Rhodobacterales</taxon>
        <taxon>Paracoccaceae</taxon>
        <taxon>Histidinibacterium</taxon>
    </lineage>
</organism>
<dbReference type="Pfam" id="PF05175">
    <property type="entry name" value="MTS"/>
    <property type="match status" value="1"/>
</dbReference>
<evidence type="ECO:0000259" key="4">
    <source>
        <dbReference type="Pfam" id="PF05175"/>
    </source>
</evidence>
<comment type="caution">
    <text evidence="5">The sequence shown here is derived from an EMBL/GenBank/DDBJ whole genome shotgun (WGS) entry which is preliminary data.</text>
</comment>
<dbReference type="AlphaFoldDB" id="A0A3N2R124"/>
<keyword evidence="3" id="KW-0949">S-adenosyl-L-methionine</keyword>
<dbReference type="EMBL" id="RDRB01000005">
    <property type="protein sequence ID" value="ROU01177.1"/>
    <property type="molecule type" value="Genomic_DNA"/>
</dbReference>
<dbReference type="Proteomes" id="UP000268016">
    <property type="component" value="Unassembled WGS sequence"/>
</dbReference>
<keyword evidence="2 5" id="KW-0808">Transferase</keyword>
<dbReference type="GO" id="GO:0008757">
    <property type="term" value="F:S-adenosylmethionine-dependent methyltransferase activity"/>
    <property type="evidence" value="ECO:0007669"/>
    <property type="project" value="InterPro"/>
</dbReference>
<dbReference type="PANTHER" id="PTHR47816">
    <property type="entry name" value="RIBOSOMAL RNA SMALL SUBUNIT METHYLTRANSFERASE C"/>
    <property type="match status" value="1"/>
</dbReference>
<name>A0A3N2R124_9RHOB</name>
<dbReference type="InterPro" id="IPR029063">
    <property type="entry name" value="SAM-dependent_MTases_sf"/>
</dbReference>
<evidence type="ECO:0000256" key="1">
    <source>
        <dbReference type="ARBA" id="ARBA00022603"/>
    </source>
</evidence>
<keyword evidence="6" id="KW-1185">Reference proteome</keyword>
<dbReference type="GO" id="GO:0032259">
    <property type="term" value="P:methylation"/>
    <property type="evidence" value="ECO:0007669"/>
    <property type="project" value="UniProtKB-KW"/>
</dbReference>
<evidence type="ECO:0000256" key="3">
    <source>
        <dbReference type="ARBA" id="ARBA00022691"/>
    </source>
</evidence>
<dbReference type="InterPro" id="IPR046977">
    <property type="entry name" value="RsmC/RlmG"/>
</dbReference>